<evidence type="ECO:0000313" key="11">
    <source>
        <dbReference type="Proteomes" id="UP001595699"/>
    </source>
</evidence>
<keyword evidence="3 7" id="KW-0547">Nucleotide-binding</keyword>
<evidence type="ECO:0000256" key="5">
    <source>
        <dbReference type="ARBA" id="ARBA00022917"/>
    </source>
</evidence>
<dbReference type="InterPro" id="IPR045462">
    <property type="entry name" value="aa-tRNA-synth_I_cd-bd"/>
</dbReference>
<keyword evidence="6 7" id="KW-0030">Aminoacyl-tRNA synthetase</keyword>
<dbReference type="InterPro" id="IPR008925">
    <property type="entry name" value="aa_tRNA-synth_I_cd-bd_sf"/>
</dbReference>
<dbReference type="Proteomes" id="UP001595699">
    <property type="component" value="Unassembled WGS sequence"/>
</dbReference>
<evidence type="ECO:0000256" key="1">
    <source>
        <dbReference type="ARBA" id="ARBA00007894"/>
    </source>
</evidence>
<comment type="caution">
    <text evidence="10">The sequence shown here is derived from an EMBL/GenBank/DDBJ whole genome shotgun (WGS) entry which is preliminary data.</text>
</comment>
<dbReference type="InterPro" id="IPR014729">
    <property type="entry name" value="Rossmann-like_a/b/a_fold"/>
</dbReference>
<feature type="domain" description="Glutamyl/glutaminyl-tRNA synthetase class Ib catalytic" evidence="8">
    <location>
        <begin position="1"/>
        <end position="117"/>
    </location>
</feature>
<dbReference type="RefSeq" id="WP_239553878.1">
    <property type="nucleotide sequence ID" value="NZ_JAFBCM010000001.1"/>
</dbReference>
<dbReference type="SUPFAM" id="SSF48163">
    <property type="entry name" value="An anticodon-binding domain of class I aminoacyl-tRNA synthetases"/>
    <property type="match status" value="1"/>
</dbReference>
<evidence type="ECO:0000256" key="4">
    <source>
        <dbReference type="ARBA" id="ARBA00022840"/>
    </source>
</evidence>
<keyword evidence="2 7" id="KW-0436">Ligase</keyword>
<dbReference type="Gene3D" id="1.10.10.350">
    <property type="match status" value="1"/>
</dbReference>
<reference evidence="11" key="1">
    <citation type="journal article" date="2019" name="Int. J. Syst. Evol. Microbiol.">
        <title>The Global Catalogue of Microorganisms (GCM) 10K type strain sequencing project: providing services to taxonomists for standard genome sequencing and annotation.</title>
        <authorList>
            <consortium name="The Broad Institute Genomics Platform"/>
            <consortium name="The Broad Institute Genome Sequencing Center for Infectious Disease"/>
            <person name="Wu L."/>
            <person name="Ma J."/>
        </authorList>
    </citation>
    <scope>NUCLEOTIDE SEQUENCE [LARGE SCALE GENOMIC DNA]</scope>
    <source>
        <strain evidence="11">CGMCC 4.7241</strain>
    </source>
</reference>
<accession>A0ABV7Y964</accession>
<dbReference type="InterPro" id="IPR049940">
    <property type="entry name" value="GluQ/Sye"/>
</dbReference>
<keyword evidence="4 7" id="KW-0067">ATP-binding</keyword>
<dbReference type="GO" id="GO:0004818">
    <property type="term" value="F:glutamate-tRNA ligase activity"/>
    <property type="evidence" value="ECO:0007669"/>
    <property type="project" value="UniProtKB-EC"/>
</dbReference>
<evidence type="ECO:0000256" key="6">
    <source>
        <dbReference type="ARBA" id="ARBA00023146"/>
    </source>
</evidence>
<dbReference type="PANTHER" id="PTHR43311">
    <property type="entry name" value="GLUTAMATE--TRNA LIGASE"/>
    <property type="match status" value="1"/>
</dbReference>
<proteinExistence type="inferred from homology"/>
<dbReference type="InterPro" id="IPR020751">
    <property type="entry name" value="aa-tRNA-synth_I_codon-bd_sub2"/>
</dbReference>
<dbReference type="SUPFAM" id="SSF52374">
    <property type="entry name" value="Nucleotidylyl transferase"/>
    <property type="match status" value="1"/>
</dbReference>
<dbReference type="PANTHER" id="PTHR43311:SF2">
    <property type="entry name" value="GLUTAMATE--TRNA LIGASE, MITOCHONDRIAL-RELATED"/>
    <property type="match status" value="1"/>
</dbReference>
<comment type="similarity">
    <text evidence="1">Belongs to the class-I aminoacyl-tRNA synthetase family. Glutamate--tRNA ligase type 1 subfamily.</text>
</comment>
<dbReference type="Gene3D" id="3.40.50.620">
    <property type="entry name" value="HUPs"/>
    <property type="match status" value="1"/>
</dbReference>
<evidence type="ECO:0000256" key="3">
    <source>
        <dbReference type="ARBA" id="ARBA00022741"/>
    </source>
</evidence>
<dbReference type="InterPro" id="IPR020752">
    <property type="entry name" value="Glu-tRNA-synth_I_codon-bd_sub1"/>
</dbReference>
<feature type="domain" description="Aminoacyl-tRNA synthetase class I anticodon-binding" evidence="9">
    <location>
        <begin position="132"/>
        <end position="281"/>
    </location>
</feature>
<organism evidence="10 11">
    <name type="scientific">Tenggerimyces flavus</name>
    <dbReference type="NCBI Taxonomy" id="1708749"/>
    <lineage>
        <taxon>Bacteria</taxon>
        <taxon>Bacillati</taxon>
        <taxon>Actinomycetota</taxon>
        <taxon>Actinomycetes</taxon>
        <taxon>Propionibacteriales</taxon>
        <taxon>Nocardioidaceae</taxon>
        <taxon>Tenggerimyces</taxon>
    </lineage>
</organism>
<evidence type="ECO:0000259" key="9">
    <source>
        <dbReference type="Pfam" id="PF19269"/>
    </source>
</evidence>
<name>A0ABV7Y964_9ACTN</name>
<evidence type="ECO:0000259" key="8">
    <source>
        <dbReference type="Pfam" id="PF00749"/>
    </source>
</evidence>
<evidence type="ECO:0000313" key="10">
    <source>
        <dbReference type="EMBL" id="MFC3761374.1"/>
    </source>
</evidence>
<dbReference type="EC" id="6.1.1.17" evidence="10"/>
<dbReference type="Pfam" id="PF19269">
    <property type="entry name" value="Anticodon_2"/>
    <property type="match status" value="1"/>
</dbReference>
<dbReference type="InterPro" id="IPR020058">
    <property type="entry name" value="Glu/Gln-tRNA-synth_Ib_cat-dom"/>
</dbReference>
<dbReference type="Gene3D" id="1.10.8.70">
    <property type="entry name" value="Glutamate-tRNA synthetase, class I, anticodon-binding domain 1"/>
    <property type="match status" value="1"/>
</dbReference>
<gene>
    <name evidence="10" type="ORF">ACFOUW_11025</name>
</gene>
<evidence type="ECO:0000256" key="2">
    <source>
        <dbReference type="ARBA" id="ARBA00022598"/>
    </source>
</evidence>
<sequence length="288" mass="31704">MKITHVVRGDDLLASTPRQLAVYRAMGVRDDDVPVFTHQPYVLSSDGKALSKRYGSASISWYRDQGYLPEAVANYLALLGWSPGDDREELSLSDLVALFSLDRIGATAARLDEKKLDSINGDKIRVLSLDDFVARIQPFLRTARLVTAPPSEEQVAAIRAAAPLIQERIGHLTEAVEMLGFLLVRDDFFVVDPEAASRVLTEDSRAVLDAAESALESLSPFTHVSIEAALRTALVDELGLKPKVAFGPVRVAVTGRRVSPPLFESMEILGRDRVLARIRYARREHVGT</sequence>
<keyword evidence="11" id="KW-1185">Reference proteome</keyword>
<evidence type="ECO:0000256" key="7">
    <source>
        <dbReference type="RuleBase" id="RU363037"/>
    </source>
</evidence>
<dbReference type="EMBL" id="JBHRZH010000008">
    <property type="protein sequence ID" value="MFC3761374.1"/>
    <property type="molecule type" value="Genomic_DNA"/>
</dbReference>
<protein>
    <submittedName>
        <fullName evidence="10">Glutamate--tRNA ligase</fullName>
        <ecNumber evidence="10">6.1.1.17</ecNumber>
    </submittedName>
</protein>
<keyword evidence="5 7" id="KW-0648">Protein biosynthesis</keyword>
<dbReference type="Pfam" id="PF00749">
    <property type="entry name" value="tRNA-synt_1c"/>
    <property type="match status" value="1"/>
</dbReference>